<evidence type="ECO:0000256" key="1">
    <source>
        <dbReference type="ARBA" id="ARBA00023157"/>
    </source>
</evidence>
<comment type="caution">
    <text evidence="8">The sequence shown here is derived from an EMBL/GenBank/DDBJ whole genome shotgun (WGS) entry which is preliminary data.</text>
</comment>
<feature type="compositionally biased region" description="Low complexity" evidence="3">
    <location>
        <begin position="348"/>
        <end position="364"/>
    </location>
</feature>
<reference evidence="8" key="1">
    <citation type="journal article" date="2019" name="bioRxiv">
        <title>The Genome of the Zebra Mussel, Dreissena polymorpha: A Resource for Invasive Species Research.</title>
        <authorList>
            <person name="McCartney M.A."/>
            <person name="Auch B."/>
            <person name="Kono T."/>
            <person name="Mallez S."/>
            <person name="Zhang Y."/>
            <person name="Obille A."/>
            <person name="Becker A."/>
            <person name="Abrahante J.E."/>
            <person name="Garbe J."/>
            <person name="Badalamenti J.P."/>
            <person name="Herman A."/>
            <person name="Mangelson H."/>
            <person name="Liachko I."/>
            <person name="Sullivan S."/>
            <person name="Sone E.D."/>
            <person name="Koren S."/>
            <person name="Silverstein K.A.T."/>
            <person name="Beckman K.B."/>
            <person name="Gohl D.M."/>
        </authorList>
    </citation>
    <scope>NUCLEOTIDE SEQUENCE</scope>
    <source>
        <strain evidence="8">Duluth1</strain>
        <tissue evidence="8">Whole animal</tissue>
    </source>
</reference>
<dbReference type="Pfam" id="PF00059">
    <property type="entry name" value="Lectin_C"/>
    <property type="match status" value="1"/>
</dbReference>
<dbReference type="AlphaFoldDB" id="A0A9D4E3E1"/>
<dbReference type="CDD" id="cd00041">
    <property type="entry name" value="CUB"/>
    <property type="match status" value="1"/>
</dbReference>
<dbReference type="PROSITE" id="PS50041">
    <property type="entry name" value="C_TYPE_LECTIN_2"/>
    <property type="match status" value="1"/>
</dbReference>
<evidence type="ECO:0000313" key="8">
    <source>
        <dbReference type="EMBL" id="KAH3773094.1"/>
    </source>
</evidence>
<feature type="region of interest" description="Disordered" evidence="3">
    <location>
        <begin position="340"/>
        <end position="381"/>
    </location>
</feature>
<dbReference type="SUPFAM" id="SSF49854">
    <property type="entry name" value="Spermadhesin, CUB domain"/>
    <property type="match status" value="1"/>
</dbReference>
<accession>A0A9D4E3E1</accession>
<dbReference type="CDD" id="cd00037">
    <property type="entry name" value="CLECT"/>
    <property type="match status" value="1"/>
</dbReference>
<dbReference type="InterPro" id="IPR050111">
    <property type="entry name" value="C-type_lectin/snaclec_domain"/>
</dbReference>
<dbReference type="PANTHER" id="PTHR22803">
    <property type="entry name" value="MANNOSE, PHOSPHOLIPASE, LECTIN RECEPTOR RELATED"/>
    <property type="match status" value="1"/>
</dbReference>
<keyword evidence="4" id="KW-1133">Transmembrane helix</keyword>
<dbReference type="EMBL" id="JAIWYP010000009">
    <property type="protein sequence ID" value="KAH3773094.1"/>
    <property type="molecule type" value="Genomic_DNA"/>
</dbReference>
<evidence type="ECO:0000313" key="9">
    <source>
        <dbReference type="Proteomes" id="UP000828390"/>
    </source>
</evidence>
<sequence>MKIELPLLVLVVHATQSVFSLETYYCNNSYTVGIANVHEGVIITRVEGQQYHGDNMDCSWAVVAPRNHRLKVTVTKVDLDWSPSYASCAGYDFMRVVEGTQSDGNFVTNICSAFNPFVFLSKGSSLHFRFTTTRRNYYKKEGVELKFEAFNDTFCPPDWFSSPHNNSDCLLLQQKGQADWARAHDICKLNSANLAVIKSQTELDAIVAAASAVNLTRSAWIGMKDLSGSGSFAWIDGSNSFSREVFEGTPEKLCAAQDFTTKKWVARECSDLLPFVCKGAKDGSTVIINEVTQAPPKEVPGSNKMVLTIILAILAGLVVLIVFVVLVWCFRKNGNCNCGNKKPNRETSAPGLSDISSSSGSPAGRNQRSADTSKNIMLTSNQHVAPPTYNEALFHERL</sequence>
<dbReference type="Gene3D" id="3.10.100.10">
    <property type="entry name" value="Mannose-Binding Protein A, subunit A"/>
    <property type="match status" value="1"/>
</dbReference>
<dbReference type="InterPro" id="IPR001304">
    <property type="entry name" value="C-type_lectin-like"/>
</dbReference>
<organism evidence="8 9">
    <name type="scientific">Dreissena polymorpha</name>
    <name type="common">Zebra mussel</name>
    <name type="synonym">Mytilus polymorpha</name>
    <dbReference type="NCBI Taxonomy" id="45954"/>
    <lineage>
        <taxon>Eukaryota</taxon>
        <taxon>Metazoa</taxon>
        <taxon>Spiralia</taxon>
        <taxon>Lophotrochozoa</taxon>
        <taxon>Mollusca</taxon>
        <taxon>Bivalvia</taxon>
        <taxon>Autobranchia</taxon>
        <taxon>Heteroconchia</taxon>
        <taxon>Euheterodonta</taxon>
        <taxon>Imparidentia</taxon>
        <taxon>Neoheterodontei</taxon>
        <taxon>Myida</taxon>
        <taxon>Dreissenoidea</taxon>
        <taxon>Dreissenidae</taxon>
        <taxon>Dreissena</taxon>
    </lineage>
</organism>
<dbReference type="InterPro" id="IPR000859">
    <property type="entry name" value="CUB_dom"/>
</dbReference>
<feature type="domain" description="C-type lectin" evidence="7">
    <location>
        <begin position="165"/>
        <end position="278"/>
    </location>
</feature>
<evidence type="ECO:0000256" key="5">
    <source>
        <dbReference type="SAM" id="SignalP"/>
    </source>
</evidence>
<dbReference type="SMART" id="SM00042">
    <property type="entry name" value="CUB"/>
    <property type="match status" value="1"/>
</dbReference>
<dbReference type="SMART" id="SM00034">
    <property type="entry name" value="CLECT"/>
    <property type="match status" value="1"/>
</dbReference>
<dbReference type="InterPro" id="IPR016187">
    <property type="entry name" value="CTDL_fold"/>
</dbReference>
<keyword evidence="5" id="KW-0732">Signal</keyword>
<dbReference type="InterPro" id="IPR035914">
    <property type="entry name" value="Sperma_CUB_dom_sf"/>
</dbReference>
<feature type="transmembrane region" description="Helical" evidence="4">
    <location>
        <begin position="305"/>
        <end position="330"/>
    </location>
</feature>
<keyword evidence="1" id="KW-1015">Disulfide bond</keyword>
<evidence type="ECO:0000259" key="6">
    <source>
        <dbReference type="PROSITE" id="PS01180"/>
    </source>
</evidence>
<dbReference type="Proteomes" id="UP000828390">
    <property type="component" value="Unassembled WGS sequence"/>
</dbReference>
<evidence type="ECO:0000256" key="4">
    <source>
        <dbReference type="SAM" id="Phobius"/>
    </source>
</evidence>
<dbReference type="PROSITE" id="PS01180">
    <property type="entry name" value="CUB"/>
    <property type="match status" value="1"/>
</dbReference>
<feature type="compositionally biased region" description="Polar residues" evidence="3">
    <location>
        <begin position="366"/>
        <end position="381"/>
    </location>
</feature>
<dbReference type="OrthoDB" id="6133475at2759"/>
<evidence type="ECO:0000256" key="3">
    <source>
        <dbReference type="SAM" id="MobiDB-lite"/>
    </source>
</evidence>
<feature type="signal peptide" evidence="5">
    <location>
        <begin position="1"/>
        <end position="20"/>
    </location>
</feature>
<comment type="caution">
    <text evidence="2">Lacks conserved residue(s) required for the propagation of feature annotation.</text>
</comment>
<evidence type="ECO:0000256" key="2">
    <source>
        <dbReference type="PROSITE-ProRule" id="PRU00059"/>
    </source>
</evidence>
<feature type="chain" id="PRO_5038735139" evidence="5">
    <location>
        <begin position="21"/>
        <end position="398"/>
    </location>
</feature>
<name>A0A9D4E3E1_DREPO</name>
<keyword evidence="4" id="KW-0472">Membrane</keyword>
<proteinExistence type="predicted"/>
<protein>
    <submittedName>
        <fullName evidence="8">Uncharacterized protein</fullName>
    </submittedName>
</protein>
<dbReference type="InterPro" id="IPR016186">
    <property type="entry name" value="C-type_lectin-like/link_sf"/>
</dbReference>
<dbReference type="Gene3D" id="2.60.120.290">
    <property type="entry name" value="Spermadhesin, CUB domain"/>
    <property type="match status" value="1"/>
</dbReference>
<keyword evidence="9" id="KW-1185">Reference proteome</keyword>
<keyword evidence="4" id="KW-0812">Transmembrane</keyword>
<gene>
    <name evidence="8" type="ORF">DPMN_174446</name>
</gene>
<reference evidence="8" key="2">
    <citation type="submission" date="2020-11" db="EMBL/GenBank/DDBJ databases">
        <authorList>
            <person name="McCartney M.A."/>
            <person name="Auch B."/>
            <person name="Kono T."/>
            <person name="Mallez S."/>
            <person name="Becker A."/>
            <person name="Gohl D.M."/>
            <person name="Silverstein K.A.T."/>
            <person name="Koren S."/>
            <person name="Bechman K.B."/>
            <person name="Herman A."/>
            <person name="Abrahante J.E."/>
            <person name="Garbe J."/>
        </authorList>
    </citation>
    <scope>NUCLEOTIDE SEQUENCE</scope>
    <source>
        <strain evidence="8">Duluth1</strain>
        <tissue evidence="8">Whole animal</tissue>
    </source>
</reference>
<dbReference type="Pfam" id="PF00431">
    <property type="entry name" value="CUB"/>
    <property type="match status" value="1"/>
</dbReference>
<feature type="domain" description="CUB" evidence="6">
    <location>
        <begin position="26"/>
        <end position="150"/>
    </location>
</feature>
<evidence type="ECO:0000259" key="7">
    <source>
        <dbReference type="PROSITE" id="PS50041"/>
    </source>
</evidence>
<dbReference type="SUPFAM" id="SSF56436">
    <property type="entry name" value="C-type lectin-like"/>
    <property type="match status" value="1"/>
</dbReference>